<feature type="non-terminal residue" evidence="1">
    <location>
        <position position="1"/>
    </location>
</feature>
<protein>
    <submittedName>
        <fullName evidence="1">Transposase</fullName>
    </submittedName>
</protein>
<dbReference type="AlphaFoldDB" id="A0A6H9UPB5"/>
<evidence type="ECO:0000313" key="2">
    <source>
        <dbReference type="Proteomes" id="UP000442707"/>
    </source>
</evidence>
<dbReference type="EMBL" id="VZRB01000048">
    <property type="protein sequence ID" value="KAB1139996.1"/>
    <property type="molecule type" value="Genomic_DNA"/>
</dbReference>
<name>A0A6H9UPB5_9ACTN</name>
<dbReference type="Proteomes" id="UP000442707">
    <property type="component" value="Unassembled WGS sequence"/>
</dbReference>
<accession>A0A6H9UPB5</accession>
<organism evidence="1 2">
    <name type="scientific">Streptomyces luteolifulvus</name>
    <dbReference type="NCBI Taxonomy" id="2615112"/>
    <lineage>
        <taxon>Bacteria</taxon>
        <taxon>Bacillati</taxon>
        <taxon>Actinomycetota</taxon>
        <taxon>Actinomycetes</taxon>
        <taxon>Kitasatosporales</taxon>
        <taxon>Streptomycetaceae</taxon>
        <taxon>Streptomyces</taxon>
    </lineage>
</organism>
<evidence type="ECO:0000313" key="1">
    <source>
        <dbReference type="EMBL" id="KAB1139996.1"/>
    </source>
</evidence>
<proteinExistence type="predicted"/>
<gene>
    <name evidence="1" type="ORF">F7R91_37580</name>
</gene>
<keyword evidence="2" id="KW-1185">Reference proteome</keyword>
<reference evidence="1 2" key="1">
    <citation type="submission" date="2019-09" db="EMBL/GenBank/DDBJ databases">
        <title>Screening of Novel Bioactive Compounds from Soil-Associated.</title>
        <authorList>
            <person name="Zhao S."/>
        </authorList>
    </citation>
    <scope>NUCLEOTIDE SEQUENCE [LARGE SCALE GENOMIC DNA]</scope>
    <source>
        <strain evidence="1 2">HIT-DPA4</strain>
    </source>
</reference>
<sequence length="43" mass="4619">AKENRPTQEKFHCISCGHHAHADTVGALNVLRAGLVLRDANPA</sequence>
<comment type="caution">
    <text evidence="1">The sequence shown here is derived from an EMBL/GenBank/DDBJ whole genome shotgun (WGS) entry which is preliminary data.</text>
</comment>